<organism evidence="3 4">
    <name type="scientific">Thiocystis violascens (strain ATCC 17096 / DSM 198 / 6111)</name>
    <name type="common">Chromatium violascens</name>
    <dbReference type="NCBI Taxonomy" id="765911"/>
    <lineage>
        <taxon>Bacteria</taxon>
        <taxon>Pseudomonadati</taxon>
        <taxon>Pseudomonadota</taxon>
        <taxon>Gammaproteobacteria</taxon>
        <taxon>Chromatiales</taxon>
        <taxon>Chromatiaceae</taxon>
        <taxon>Thiocystis</taxon>
    </lineage>
</organism>
<dbReference type="STRING" id="765911.Thivi_1342"/>
<dbReference type="CDD" id="cd00009">
    <property type="entry name" value="AAA"/>
    <property type="match status" value="1"/>
</dbReference>
<dbReference type="AlphaFoldDB" id="I3YGR3"/>
<dbReference type="InterPro" id="IPR027417">
    <property type="entry name" value="P-loop_NTPase"/>
</dbReference>
<dbReference type="RefSeq" id="WP_014777832.1">
    <property type="nucleotide sequence ID" value="NC_018012.1"/>
</dbReference>
<dbReference type="PANTHER" id="PTHR35894">
    <property type="entry name" value="GENERAL SECRETION PATHWAY PROTEIN A-RELATED"/>
    <property type="match status" value="1"/>
</dbReference>
<dbReference type="InterPro" id="IPR049945">
    <property type="entry name" value="AAA_22"/>
</dbReference>
<dbReference type="eggNOG" id="COG3267">
    <property type="taxonomic scope" value="Bacteria"/>
</dbReference>
<dbReference type="GO" id="GO:0016887">
    <property type="term" value="F:ATP hydrolysis activity"/>
    <property type="evidence" value="ECO:0007669"/>
    <property type="project" value="InterPro"/>
</dbReference>
<feature type="domain" description="AAA+ ATPase" evidence="1">
    <location>
        <begin position="39"/>
        <end position="186"/>
    </location>
</feature>
<keyword evidence="4" id="KW-1185">Reference proteome</keyword>
<evidence type="ECO:0000313" key="2">
    <source>
        <dbReference type="EMBL" id="AFL73355.1"/>
    </source>
</evidence>
<dbReference type="HOGENOM" id="CLU_079348_0_0_6"/>
<reference evidence="3 4" key="1">
    <citation type="submission" date="2012-06" db="EMBL/GenBank/DDBJ databases">
        <title>Complete sequence of Thiocystis violascens DSM 198.</title>
        <authorList>
            <consortium name="US DOE Joint Genome Institute"/>
            <person name="Lucas S."/>
            <person name="Han J."/>
            <person name="Lapidus A."/>
            <person name="Cheng J.-F."/>
            <person name="Goodwin L."/>
            <person name="Pitluck S."/>
            <person name="Peters L."/>
            <person name="Ovchinnikova G."/>
            <person name="Teshima H."/>
            <person name="Detter J.C."/>
            <person name="Han C."/>
            <person name="Tapia R."/>
            <person name="Land M."/>
            <person name="Hauser L."/>
            <person name="Kyrpides N."/>
            <person name="Ivanova N."/>
            <person name="Pagani I."/>
            <person name="Vogl K."/>
            <person name="Liu Z."/>
            <person name="Frigaard N.-U."/>
            <person name="Bryant D."/>
            <person name="Woyke T."/>
        </authorList>
    </citation>
    <scope>NUCLEOTIDE SEQUENCE [LARGE SCALE GENOMIC DNA]</scope>
    <source>
        <strain evidence="4">ATCC 17096 / DSM 198 / 6111</strain>
        <strain evidence="3">DSM 198</strain>
    </source>
</reference>
<dbReference type="InterPro" id="IPR052026">
    <property type="entry name" value="ExeA_AAA_ATPase_DNA-bind"/>
</dbReference>
<dbReference type="PANTHER" id="PTHR35894:SF1">
    <property type="entry name" value="PHOSPHORIBULOKINASE _ URIDINE KINASE FAMILY"/>
    <property type="match status" value="1"/>
</dbReference>
<dbReference type="KEGG" id="tvi:Thivi_4376"/>
<dbReference type="Gene3D" id="3.40.50.300">
    <property type="entry name" value="P-loop containing nucleotide triphosphate hydrolases"/>
    <property type="match status" value="1"/>
</dbReference>
<gene>
    <name evidence="2" type="ordered locus">Thivi_1342</name>
    <name evidence="3" type="ordered locus">Thivi_4376</name>
</gene>
<evidence type="ECO:0000259" key="1">
    <source>
        <dbReference type="SMART" id="SM00382"/>
    </source>
</evidence>
<dbReference type="OrthoDB" id="9783370at2"/>
<dbReference type="KEGG" id="tvi:Thivi_1342"/>
<dbReference type="EMBL" id="CP003154">
    <property type="protein sequence ID" value="AFL73355.1"/>
    <property type="molecule type" value="Genomic_DNA"/>
</dbReference>
<dbReference type="EMBL" id="CP003154">
    <property type="protein sequence ID" value="AFL76181.1"/>
    <property type="molecule type" value="Genomic_DNA"/>
</dbReference>
<dbReference type="SMART" id="SM00382">
    <property type="entry name" value="AAA"/>
    <property type="match status" value="1"/>
</dbReference>
<sequence>MQSEVMKHFGLTRGLPRAGYFETAQQRRVFDDIKIAIHGGQLLALVGLVGCGKTTTLHRLTEALKDEREILVSQSLAVDKHRINLGTLMLALFYDLLTEKDFKVPTQPEKRERKLIEVIAKRKKPVALFVDEAHDLHPKTLVGLKRLIELVQNNGGTLSVVLVGHPKLRNDLRRPALEEIGARTTLFWLDGIKGQELAYLDWLLEQCAPATAADLLTAEARERLAAALSTPLQIEQYLTLALEAAYQVGQKPVTLEVIEAVLAADIDALEATLTRYGYNTRALADLLNVRPAEIRSFLHGQLAPGRTQELHGQLLAAGLPV</sequence>
<name>I3YGR3_THIV6</name>
<dbReference type="Pfam" id="PF13401">
    <property type="entry name" value="AAA_22"/>
    <property type="match status" value="1"/>
</dbReference>
<evidence type="ECO:0000313" key="4">
    <source>
        <dbReference type="Proteomes" id="UP000006062"/>
    </source>
</evidence>
<proteinExistence type="predicted"/>
<accession>I3YGR3</accession>
<dbReference type="Proteomes" id="UP000006062">
    <property type="component" value="Chromosome"/>
</dbReference>
<evidence type="ECO:0000313" key="3">
    <source>
        <dbReference type="EMBL" id="AFL76181.1"/>
    </source>
</evidence>
<dbReference type="SUPFAM" id="SSF52540">
    <property type="entry name" value="P-loop containing nucleoside triphosphate hydrolases"/>
    <property type="match status" value="1"/>
</dbReference>
<protein>
    <submittedName>
        <fullName evidence="3">Type II secretory pathway, component ExeA (Predicted ATPase)</fullName>
    </submittedName>
</protein>
<dbReference type="InterPro" id="IPR003593">
    <property type="entry name" value="AAA+_ATPase"/>
</dbReference>